<keyword evidence="3" id="KW-1185">Reference proteome</keyword>
<dbReference type="EMBL" id="QKWP01000801">
    <property type="protein sequence ID" value="RIB14733.1"/>
    <property type="molecule type" value="Genomic_DNA"/>
</dbReference>
<accession>A0A397V457</accession>
<dbReference type="OrthoDB" id="2398757at2759"/>
<feature type="transmembrane region" description="Helical" evidence="1">
    <location>
        <begin position="12"/>
        <end position="34"/>
    </location>
</feature>
<dbReference type="AlphaFoldDB" id="A0A397V457"/>
<name>A0A397V457_9GLOM</name>
<proteinExistence type="predicted"/>
<reference evidence="2 3" key="1">
    <citation type="submission" date="2018-06" db="EMBL/GenBank/DDBJ databases">
        <title>Comparative genomics reveals the genomic features of Rhizophagus irregularis, R. cerebriforme, R. diaphanum and Gigaspora rosea, and their symbiotic lifestyle signature.</title>
        <authorList>
            <person name="Morin E."/>
            <person name="San Clemente H."/>
            <person name="Chen E.C.H."/>
            <person name="De La Providencia I."/>
            <person name="Hainaut M."/>
            <person name="Kuo A."/>
            <person name="Kohler A."/>
            <person name="Murat C."/>
            <person name="Tang N."/>
            <person name="Roy S."/>
            <person name="Loubradou J."/>
            <person name="Henrissat B."/>
            <person name="Grigoriev I.V."/>
            <person name="Corradi N."/>
            <person name="Roux C."/>
            <person name="Martin F.M."/>
        </authorList>
    </citation>
    <scope>NUCLEOTIDE SEQUENCE [LARGE SCALE GENOMIC DNA]</scope>
    <source>
        <strain evidence="2 3">DAOM 194757</strain>
    </source>
</reference>
<protein>
    <submittedName>
        <fullName evidence="2">Uncharacterized protein</fullName>
    </submittedName>
</protein>
<gene>
    <name evidence="2" type="ORF">C2G38_2248052</name>
</gene>
<organism evidence="2 3">
    <name type="scientific">Gigaspora rosea</name>
    <dbReference type="NCBI Taxonomy" id="44941"/>
    <lineage>
        <taxon>Eukaryota</taxon>
        <taxon>Fungi</taxon>
        <taxon>Fungi incertae sedis</taxon>
        <taxon>Mucoromycota</taxon>
        <taxon>Glomeromycotina</taxon>
        <taxon>Glomeromycetes</taxon>
        <taxon>Diversisporales</taxon>
        <taxon>Gigasporaceae</taxon>
        <taxon>Gigaspora</taxon>
    </lineage>
</organism>
<keyword evidence="1" id="KW-0812">Transmembrane</keyword>
<dbReference type="Proteomes" id="UP000266673">
    <property type="component" value="Unassembled WGS sequence"/>
</dbReference>
<evidence type="ECO:0000313" key="3">
    <source>
        <dbReference type="Proteomes" id="UP000266673"/>
    </source>
</evidence>
<comment type="caution">
    <text evidence="2">The sequence shown here is derived from an EMBL/GenBank/DDBJ whole genome shotgun (WGS) entry which is preliminary data.</text>
</comment>
<evidence type="ECO:0000256" key="1">
    <source>
        <dbReference type="SAM" id="Phobius"/>
    </source>
</evidence>
<evidence type="ECO:0000313" key="2">
    <source>
        <dbReference type="EMBL" id="RIB14733.1"/>
    </source>
</evidence>
<keyword evidence="1" id="KW-0472">Membrane</keyword>
<sequence length="248" mass="29655">MATTKYRRYLTVSIISFILGFIFSIFTQHMVFFYNTVPYKVPLQENIQKNFEQTNVIFIYQKNRTDDTFYKMLSYSDNIIFIGDQRWKCIVTPCLELQHEYSYKTLHLKLVDTLTQLLSQFPNARTFSKLDDDGLIHPYLYYDLVNKFELNNYAGILANYDVDNLHYKYIFMGGVFYMLGREIAECFLRNSLVENFIAEDMFFGKIVSNYCNAKFIDLNDTNMIWHRRYNLGKNKNCNLEQQYENDIN</sequence>
<keyword evidence="1" id="KW-1133">Transmembrane helix</keyword>